<accession>A0A9P0K150</accession>
<proteinExistence type="predicted"/>
<protein>
    <submittedName>
        <fullName evidence="1">Uncharacterized protein</fullName>
    </submittedName>
</protein>
<dbReference type="Proteomes" id="UP001152888">
    <property type="component" value="Unassembled WGS sequence"/>
</dbReference>
<name>A0A9P0K150_ACAOB</name>
<dbReference type="EMBL" id="CAKOFQ010006696">
    <property type="protein sequence ID" value="CAH1961581.1"/>
    <property type="molecule type" value="Genomic_DNA"/>
</dbReference>
<reference evidence="1" key="1">
    <citation type="submission" date="2022-03" db="EMBL/GenBank/DDBJ databases">
        <authorList>
            <person name="Sayadi A."/>
        </authorList>
    </citation>
    <scope>NUCLEOTIDE SEQUENCE</scope>
</reference>
<organism evidence="1 2">
    <name type="scientific">Acanthoscelides obtectus</name>
    <name type="common">Bean weevil</name>
    <name type="synonym">Bruchus obtectus</name>
    <dbReference type="NCBI Taxonomy" id="200917"/>
    <lineage>
        <taxon>Eukaryota</taxon>
        <taxon>Metazoa</taxon>
        <taxon>Ecdysozoa</taxon>
        <taxon>Arthropoda</taxon>
        <taxon>Hexapoda</taxon>
        <taxon>Insecta</taxon>
        <taxon>Pterygota</taxon>
        <taxon>Neoptera</taxon>
        <taxon>Endopterygota</taxon>
        <taxon>Coleoptera</taxon>
        <taxon>Polyphaga</taxon>
        <taxon>Cucujiformia</taxon>
        <taxon>Chrysomeloidea</taxon>
        <taxon>Chrysomelidae</taxon>
        <taxon>Bruchinae</taxon>
        <taxon>Bruchini</taxon>
        <taxon>Acanthoscelides</taxon>
    </lineage>
</organism>
<keyword evidence="2" id="KW-1185">Reference proteome</keyword>
<gene>
    <name evidence="1" type="ORF">ACAOBT_LOCUS4225</name>
</gene>
<dbReference type="AlphaFoldDB" id="A0A9P0K150"/>
<comment type="caution">
    <text evidence="1">The sequence shown here is derived from an EMBL/GenBank/DDBJ whole genome shotgun (WGS) entry which is preliminary data.</text>
</comment>
<evidence type="ECO:0000313" key="1">
    <source>
        <dbReference type="EMBL" id="CAH1961581.1"/>
    </source>
</evidence>
<evidence type="ECO:0000313" key="2">
    <source>
        <dbReference type="Proteomes" id="UP001152888"/>
    </source>
</evidence>
<sequence>MSRHLLNWLPITSGSIVVSFTEADLVYGIQNFQKTVDLQLKL</sequence>